<dbReference type="HOGENOM" id="CLU_119884_0_0_6"/>
<dbReference type="Gene3D" id="3.10.450.50">
    <property type="match status" value="1"/>
</dbReference>
<dbReference type="Proteomes" id="UP000005555">
    <property type="component" value="Unassembled WGS sequence"/>
</dbReference>
<name>Q1YTK1_9GAMM</name>
<keyword evidence="2" id="KW-1185">Reference proteome</keyword>
<proteinExistence type="predicted"/>
<accession>Q1YTK1</accession>
<gene>
    <name evidence="1" type="ORF">GB2207_01742</name>
</gene>
<sequence>MVYRPQVGKSIISKYLNAAFGIRLNGSLSYVCEAHGKANAITDFEVEIQGALVKGVDMISWNDAGLITECKLMISLLYMVSITHQKMSTMLKGHKKSLSAKV</sequence>
<dbReference type="AlphaFoldDB" id="Q1YTK1"/>
<evidence type="ECO:0000313" key="1">
    <source>
        <dbReference type="EMBL" id="EAS47486.1"/>
    </source>
</evidence>
<evidence type="ECO:0000313" key="2">
    <source>
        <dbReference type="Proteomes" id="UP000005555"/>
    </source>
</evidence>
<reference evidence="1 2" key="1">
    <citation type="submission" date="2006-03" db="EMBL/GenBank/DDBJ databases">
        <authorList>
            <person name="Giovannoni S.J."/>
            <person name="Cho J.-C."/>
            <person name="Ferriera S."/>
            <person name="Johnson J."/>
            <person name="Kravitz S."/>
            <person name="Halpern A."/>
            <person name="Remington K."/>
            <person name="Beeson K."/>
            <person name="Tran B."/>
            <person name="Rogers Y.-H."/>
            <person name="Friedman R."/>
            <person name="Venter J.C."/>
        </authorList>
    </citation>
    <scope>NUCLEOTIDE SEQUENCE [LARGE SCALE GENOMIC DNA]</scope>
    <source>
        <strain evidence="1 2">HTCC2207</strain>
    </source>
</reference>
<dbReference type="STRING" id="314287.GB2207_01742"/>
<comment type="caution">
    <text evidence="1">The sequence shown here is derived from an EMBL/GenBank/DDBJ whole genome shotgun (WGS) entry which is preliminary data.</text>
</comment>
<dbReference type="EMBL" id="AAPI01000002">
    <property type="protein sequence ID" value="EAS47486.1"/>
    <property type="molecule type" value="Genomic_DNA"/>
</dbReference>
<organism evidence="1 2">
    <name type="scientific">gamma proteobacterium HTCC2207</name>
    <dbReference type="NCBI Taxonomy" id="314287"/>
    <lineage>
        <taxon>Bacteria</taxon>
        <taxon>Pseudomonadati</taxon>
        <taxon>Pseudomonadota</taxon>
        <taxon>Gammaproteobacteria</taxon>
        <taxon>Cellvibrionales</taxon>
        <taxon>Porticoccaceae</taxon>
        <taxon>SAR92 clade</taxon>
    </lineage>
</organism>
<protein>
    <submittedName>
        <fullName evidence="1">Uncharacterized protein</fullName>
    </submittedName>
</protein>